<evidence type="ECO:0000256" key="6">
    <source>
        <dbReference type="ARBA" id="ARBA00023152"/>
    </source>
</evidence>
<accession>A0A3B1A899</accession>
<dbReference type="UniPathway" id="UPA00109">
    <property type="reaction ID" value="UER00186"/>
</dbReference>
<comment type="pathway">
    <text evidence="2">Carbohydrate degradation; glycolysis; pyruvate from D-glyceraldehyde 3-phosphate: step 3/5.</text>
</comment>
<dbReference type="Gene3D" id="3.40.1450.10">
    <property type="entry name" value="BPG-independent phosphoglycerate mutase, domain B"/>
    <property type="match status" value="1"/>
</dbReference>
<evidence type="ECO:0000256" key="4">
    <source>
        <dbReference type="ARBA" id="ARBA00012026"/>
    </source>
</evidence>
<protein>
    <recommendedName>
        <fullName evidence="4">phosphoglycerate mutase (2,3-diphosphoglycerate-independent)</fullName>
        <ecNumber evidence="4">5.4.2.12</ecNumber>
    </recommendedName>
</protein>
<feature type="domain" description="BPG-independent PGAM N-terminal" evidence="10">
    <location>
        <begin position="88"/>
        <end position="296"/>
    </location>
</feature>
<dbReference type="Pfam" id="PF01676">
    <property type="entry name" value="Metalloenzyme"/>
    <property type="match status" value="1"/>
</dbReference>
<evidence type="ECO:0000259" key="10">
    <source>
        <dbReference type="Pfam" id="PF06415"/>
    </source>
</evidence>
<dbReference type="GO" id="GO:0004619">
    <property type="term" value="F:phosphoglycerate mutase activity"/>
    <property type="evidence" value="ECO:0007669"/>
    <property type="project" value="UniProtKB-EC"/>
</dbReference>
<evidence type="ECO:0000256" key="8">
    <source>
        <dbReference type="ARBA" id="ARBA00023235"/>
    </source>
</evidence>
<dbReference type="InterPro" id="IPR017850">
    <property type="entry name" value="Alkaline_phosphatase_core_sf"/>
</dbReference>
<name>A0A3B1A899_9ZZZZ</name>
<dbReference type="PANTHER" id="PTHR31637">
    <property type="entry name" value="2,3-BISPHOSPHOGLYCERATE-INDEPENDENT PHOSPHOGLYCERATE MUTASE"/>
    <property type="match status" value="1"/>
</dbReference>
<dbReference type="GO" id="GO:0006007">
    <property type="term" value="P:glucose catabolic process"/>
    <property type="evidence" value="ECO:0007669"/>
    <property type="project" value="InterPro"/>
</dbReference>
<dbReference type="InterPro" id="IPR011258">
    <property type="entry name" value="BPG-indep_PGM_N"/>
</dbReference>
<evidence type="ECO:0000256" key="5">
    <source>
        <dbReference type="ARBA" id="ARBA00022723"/>
    </source>
</evidence>
<dbReference type="PANTHER" id="PTHR31637:SF0">
    <property type="entry name" value="2,3-BISPHOSPHOGLYCERATE-INDEPENDENT PHOSPHOGLYCERATE MUTASE"/>
    <property type="match status" value="1"/>
</dbReference>
<evidence type="ECO:0000256" key="1">
    <source>
        <dbReference type="ARBA" id="ARBA00001936"/>
    </source>
</evidence>
<dbReference type="GO" id="GO:0006096">
    <property type="term" value="P:glycolytic process"/>
    <property type="evidence" value="ECO:0007669"/>
    <property type="project" value="UniProtKB-UniPathway"/>
</dbReference>
<dbReference type="InterPro" id="IPR005995">
    <property type="entry name" value="Pgm_bpd_ind"/>
</dbReference>
<evidence type="ECO:0000256" key="7">
    <source>
        <dbReference type="ARBA" id="ARBA00023211"/>
    </source>
</evidence>
<comment type="cofactor">
    <cofactor evidence="1">
        <name>Mn(2+)</name>
        <dbReference type="ChEBI" id="CHEBI:29035"/>
    </cofactor>
</comment>
<dbReference type="InterPro" id="IPR036646">
    <property type="entry name" value="PGAM_B_sf"/>
</dbReference>
<dbReference type="GO" id="GO:0005829">
    <property type="term" value="C:cytosol"/>
    <property type="evidence" value="ECO:0007669"/>
    <property type="project" value="TreeGrafter"/>
</dbReference>
<comment type="similarity">
    <text evidence="3">Belongs to the BPG-independent phosphoglycerate mutase family.</text>
</comment>
<dbReference type="AlphaFoldDB" id="A0A3B1A899"/>
<evidence type="ECO:0000259" key="9">
    <source>
        <dbReference type="Pfam" id="PF01676"/>
    </source>
</evidence>
<keyword evidence="6" id="KW-0324">Glycolysis</keyword>
<evidence type="ECO:0000256" key="3">
    <source>
        <dbReference type="ARBA" id="ARBA00008819"/>
    </source>
</evidence>
<dbReference type="Pfam" id="PF06415">
    <property type="entry name" value="iPGM_N"/>
    <property type="match status" value="1"/>
</dbReference>
<proteinExistence type="inferred from homology"/>
<dbReference type="NCBIfam" id="TIGR01307">
    <property type="entry name" value="pgm_bpd_ind"/>
    <property type="match status" value="1"/>
</dbReference>
<keyword evidence="7" id="KW-0464">Manganese</keyword>
<dbReference type="EMBL" id="UOFU01000245">
    <property type="protein sequence ID" value="VAX01949.1"/>
    <property type="molecule type" value="Genomic_DNA"/>
</dbReference>
<dbReference type="HAMAP" id="MF_01038">
    <property type="entry name" value="GpmI"/>
    <property type="match status" value="1"/>
</dbReference>
<dbReference type="CDD" id="cd16010">
    <property type="entry name" value="iPGM"/>
    <property type="match status" value="1"/>
</dbReference>
<dbReference type="EC" id="5.4.2.12" evidence="4"/>
<evidence type="ECO:0000256" key="2">
    <source>
        <dbReference type="ARBA" id="ARBA00004798"/>
    </source>
</evidence>
<gene>
    <name evidence="11" type="ORF">MNBD_GAMMA20-387</name>
</gene>
<keyword evidence="8 11" id="KW-0413">Isomerase</keyword>
<evidence type="ECO:0000313" key="11">
    <source>
        <dbReference type="EMBL" id="VAX01949.1"/>
    </source>
</evidence>
<sequence length="525" mass="57136">MTDPIRAPRKPTVLVILDGFGLSPGKQNNAIAQADTPNLDRWFAHYPSTTLSASGLAVGLPDGQMGNSEVGHLTLGCGHVVRQDIVRINDSIANGDFFSNATLLAALQKAQQAQRPAHLLGLVSNGGVHSHIHHLEALIRLCGQRGVRPLLHMITDGRDTAPKSALDYQQRIEPLLRDNGGAIASVTGRFYAMDRDQRWERTRLSWRALTRGEGEQANSTESAIKAAYIAGDTDEFIHPTLLPAFEPVQGGDQLICFNFRKDRPKQIIAALGSSDFDGFTRDGVATAEVTCFMQYDARLDMPYAFEHEHPEVTLTQSISEAGLRQFHCAETEKYAHVTYFFNGGQTSPCEGEIQQMVPSPPVTTYDQQPEMSAALVANTVIEAIASRQYDFIVVNFANGDMVGHSAVREAVIQAVEALDREAGRVIESAVEAGYSVIVTADHGNCEEMIDPVTQTPHTQHTTYPVPCLVIDEQRWALSCSSSIANVAPTVLQLMGLEKPAKMTSGSLLLKPFDRTSHSPALKGVA</sequence>
<dbReference type="SUPFAM" id="SSF53649">
    <property type="entry name" value="Alkaline phosphatase-like"/>
    <property type="match status" value="1"/>
</dbReference>
<dbReference type="SUPFAM" id="SSF64158">
    <property type="entry name" value="2,3-Bisphosphoglycerate-independent phosphoglycerate mutase, substrate-binding domain"/>
    <property type="match status" value="1"/>
</dbReference>
<reference evidence="11" key="1">
    <citation type="submission" date="2018-06" db="EMBL/GenBank/DDBJ databases">
        <authorList>
            <person name="Zhirakovskaya E."/>
        </authorList>
    </citation>
    <scope>NUCLEOTIDE SEQUENCE</scope>
</reference>
<dbReference type="GO" id="GO:0030145">
    <property type="term" value="F:manganese ion binding"/>
    <property type="evidence" value="ECO:0007669"/>
    <property type="project" value="InterPro"/>
</dbReference>
<keyword evidence="5" id="KW-0479">Metal-binding</keyword>
<organism evidence="11">
    <name type="scientific">hydrothermal vent metagenome</name>
    <dbReference type="NCBI Taxonomy" id="652676"/>
    <lineage>
        <taxon>unclassified sequences</taxon>
        <taxon>metagenomes</taxon>
        <taxon>ecological metagenomes</taxon>
    </lineage>
</organism>
<dbReference type="FunFam" id="3.40.1450.10:FF:000002">
    <property type="entry name" value="2,3-bisphosphoglycerate-independent phosphoglycerate mutase"/>
    <property type="match status" value="1"/>
</dbReference>
<dbReference type="PIRSF" id="PIRSF001492">
    <property type="entry name" value="IPGAM"/>
    <property type="match status" value="1"/>
</dbReference>
<dbReference type="Gene3D" id="3.40.720.10">
    <property type="entry name" value="Alkaline Phosphatase, subunit A"/>
    <property type="match status" value="1"/>
</dbReference>
<feature type="domain" description="Metalloenzyme" evidence="9">
    <location>
        <begin position="10"/>
        <end position="498"/>
    </location>
</feature>
<dbReference type="InterPro" id="IPR006124">
    <property type="entry name" value="Metalloenzyme"/>
</dbReference>